<feature type="compositionally biased region" description="Low complexity" evidence="1">
    <location>
        <begin position="439"/>
        <end position="467"/>
    </location>
</feature>
<feature type="region of interest" description="Disordered" evidence="1">
    <location>
        <begin position="378"/>
        <end position="410"/>
    </location>
</feature>
<dbReference type="InterPro" id="IPR045266">
    <property type="entry name" value="DOH_DOMON"/>
</dbReference>
<evidence type="ECO:0000259" key="3">
    <source>
        <dbReference type="PROSITE" id="PS50836"/>
    </source>
</evidence>
<name>A0A4U5LTK4_STECR</name>
<keyword evidence="2" id="KW-0732">Signal</keyword>
<dbReference type="InterPro" id="IPR005018">
    <property type="entry name" value="DOMON_domain"/>
</dbReference>
<protein>
    <recommendedName>
        <fullName evidence="3">DOMON domain-containing protein</fullName>
    </recommendedName>
</protein>
<organism evidence="4 5">
    <name type="scientific">Steinernema carpocapsae</name>
    <name type="common">Entomopathogenic nematode</name>
    <dbReference type="NCBI Taxonomy" id="34508"/>
    <lineage>
        <taxon>Eukaryota</taxon>
        <taxon>Metazoa</taxon>
        <taxon>Ecdysozoa</taxon>
        <taxon>Nematoda</taxon>
        <taxon>Chromadorea</taxon>
        <taxon>Rhabditida</taxon>
        <taxon>Tylenchina</taxon>
        <taxon>Panagrolaimomorpha</taxon>
        <taxon>Strongyloidoidea</taxon>
        <taxon>Steinernematidae</taxon>
        <taxon>Steinernema</taxon>
    </lineage>
</organism>
<dbReference type="PROSITE" id="PS50836">
    <property type="entry name" value="DOMON"/>
    <property type="match status" value="2"/>
</dbReference>
<feature type="chain" id="PRO_5020405481" description="DOMON domain-containing protein" evidence="2">
    <location>
        <begin position="30"/>
        <end position="620"/>
    </location>
</feature>
<proteinExistence type="predicted"/>
<comment type="caution">
    <text evidence="4">The sequence shown here is derived from an EMBL/GenBank/DDBJ whole genome shotgun (WGS) entry which is preliminary data.</text>
</comment>
<feature type="region of interest" description="Disordered" evidence="1">
    <location>
        <begin position="489"/>
        <end position="538"/>
    </location>
</feature>
<feature type="signal peptide" evidence="2">
    <location>
        <begin position="1"/>
        <end position="29"/>
    </location>
</feature>
<feature type="domain" description="DOMON" evidence="3">
    <location>
        <begin position="221"/>
        <end position="342"/>
    </location>
</feature>
<accession>A0A4U5LTK4</accession>
<evidence type="ECO:0000256" key="2">
    <source>
        <dbReference type="SAM" id="SignalP"/>
    </source>
</evidence>
<dbReference type="AlphaFoldDB" id="A0A4U5LTK4"/>
<reference evidence="4 5" key="2">
    <citation type="journal article" date="2019" name="G3 (Bethesda)">
        <title>Hybrid Assembly of the Genome of the Entomopathogenic Nematode Steinernema carpocapsae Identifies the X-Chromosome.</title>
        <authorList>
            <person name="Serra L."/>
            <person name="Macchietto M."/>
            <person name="Macias-Munoz A."/>
            <person name="McGill C.J."/>
            <person name="Rodriguez I.M."/>
            <person name="Rodriguez B."/>
            <person name="Murad R."/>
            <person name="Mortazavi A."/>
        </authorList>
    </citation>
    <scope>NUCLEOTIDE SEQUENCE [LARGE SCALE GENOMIC DNA]</scope>
    <source>
        <strain evidence="4 5">ALL</strain>
    </source>
</reference>
<evidence type="ECO:0000313" key="5">
    <source>
        <dbReference type="Proteomes" id="UP000298663"/>
    </source>
</evidence>
<feature type="domain" description="DOMON" evidence="3">
    <location>
        <begin position="38"/>
        <end position="156"/>
    </location>
</feature>
<keyword evidence="5" id="KW-1185">Reference proteome</keyword>
<evidence type="ECO:0000256" key="1">
    <source>
        <dbReference type="SAM" id="MobiDB-lite"/>
    </source>
</evidence>
<dbReference type="PANTHER" id="PTHR36516:SF5">
    <property type="entry name" value="DOMON DOMAIN-CONTAINING PROTEIN"/>
    <property type="match status" value="1"/>
</dbReference>
<feature type="region of interest" description="Disordered" evidence="1">
    <location>
        <begin position="434"/>
        <end position="475"/>
    </location>
</feature>
<sequence>MIAPAAAAGRTLWLLFLVGLLLALEAKEAQEKCSFSTDDYSVRWRYEKSTNNVIFFLKTAGQGDNFWSGIGFGRENKNVSTDFISVFVKKGQFGLADMHAGRIGQLFADTFTNVQVISFDVDKGKLMAQFSRSLAASDEDDVDLKGCTRFFFPVKSISTENSDKKVLKESDLVSKIICDIPESCELDDAGLVSGNSGSKKVEFAMSVDTSGTGDPCSFKGEEYDVSWKYDKKNDTVKFDMQFPMKGGKWWSAVGIGDTMQDMDMVVLFLDNGILKSSGDYFSSGYTVPSKDDSQDWHVDKKEAKVVDGKVHLKFSRSLETDDKSNDRSLDGCVLFQFAANLGKYGSRFGIRKHEDWPDLYKACGIKEHCSSTKKPRFAQAKDEAVENVQSVENSGEEPEEKFTTTEVSPVEMVDASVTAQNGTAAPVRSALEEDSLLTSAETPAVPSSEAPSTEASSAPTEASTTSEIPATSEITTVTIQAQDLITAVTEASTEPSTEASTVGNVVEEAATEPTASETQPEASTTAETTETEATAPSTTAVKKECEEGHEDLTVCQSYIDDYFGEVKEWAQKHNETLDAQRWKACSLLQKVPHVPNLCCTSYLDVCRNHLPQTQLQTGTI</sequence>
<dbReference type="Proteomes" id="UP000298663">
    <property type="component" value="Unassembled WGS sequence"/>
</dbReference>
<feature type="compositionally biased region" description="Polar residues" evidence="1">
    <location>
        <begin position="489"/>
        <end position="503"/>
    </location>
</feature>
<gene>
    <name evidence="4" type="ORF">L596_029078</name>
</gene>
<dbReference type="OrthoDB" id="5877761at2759"/>
<dbReference type="PANTHER" id="PTHR36516">
    <property type="entry name" value="PROTEIN CBG04168-RELATED"/>
    <property type="match status" value="1"/>
</dbReference>
<dbReference type="SMART" id="SM00664">
    <property type="entry name" value="DoH"/>
    <property type="match status" value="2"/>
</dbReference>
<evidence type="ECO:0000313" key="4">
    <source>
        <dbReference type="EMBL" id="TKR59402.1"/>
    </source>
</evidence>
<dbReference type="EMBL" id="AZBU02000012">
    <property type="protein sequence ID" value="TKR59402.1"/>
    <property type="molecule type" value="Genomic_DNA"/>
</dbReference>
<feature type="compositionally biased region" description="Low complexity" evidence="1">
    <location>
        <begin position="507"/>
        <end position="538"/>
    </location>
</feature>
<reference evidence="4 5" key="1">
    <citation type="journal article" date="2015" name="Genome Biol.">
        <title>Comparative genomics of Steinernema reveals deeply conserved gene regulatory networks.</title>
        <authorList>
            <person name="Dillman A.R."/>
            <person name="Macchietto M."/>
            <person name="Porter C.F."/>
            <person name="Rogers A."/>
            <person name="Williams B."/>
            <person name="Antoshechkin I."/>
            <person name="Lee M.M."/>
            <person name="Goodwin Z."/>
            <person name="Lu X."/>
            <person name="Lewis E.E."/>
            <person name="Goodrich-Blair H."/>
            <person name="Stock S.P."/>
            <person name="Adams B.J."/>
            <person name="Sternberg P.W."/>
            <person name="Mortazavi A."/>
        </authorList>
    </citation>
    <scope>NUCLEOTIDE SEQUENCE [LARGE SCALE GENOMIC DNA]</scope>
    <source>
        <strain evidence="4 5">ALL</strain>
    </source>
</reference>
<dbReference type="Pfam" id="PF03351">
    <property type="entry name" value="DOMON"/>
    <property type="match status" value="2"/>
</dbReference>
<dbReference type="CDD" id="cd09631">
    <property type="entry name" value="DOMON_DOH"/>
    <property type="match status" value="2"/>
</dbReference>